<dbReference type="SUPFAM" id="SSF51621">
    <property type="entry name" value="Phosphoenolpyruvate/pyruvate domain"/>
    <property type="match status" value="1"/>
</dbReference>
<organism evidence="1 2">
    <name type="scientific">Ensifer oleiphilus</name>
    <dbReference type="NCBI Taxonomy" id="2742698"/>
    <lineage>
        <taxon>Bacteria</taxon>
        <taxon>Pseudomonadati</taxon>
        <taxon>Pseudomonadota</taxon>
        <taxon>Alphaproteobacteria</taxon>
        <taxon>Hyphomicrobiales</taxon>
        <taxon>Rhizobiaceae</taxon>
        <taxon>Sinorhizobium/Ensifer group</taxon>
        <taxon>Ensifer</taxon>
    </lineage>
</organism>
<proteinExistence type="predicted"/>
<reference evidence="1 2" key="1">
    <citation type="submission" date="2020-06" db="EMBL/GenBank/DDBJ databases">
        <authorList>
            <person name="Grouzdev D.S."/>
        </authorList>
    </citation>
    <scope>NUCLEOTIDE SEQUENCE [LARGE SCALE GENOMIC DNA]</scope>
    <source>
        <strain evidence="1 2">HO-A22</strain>
    </source>
</reference>
<dbReference type="EMBL" id="JABWDU010000005">
    <property type="protein sequence ID" value="NVD41133.1"/>
    <property type="molecule type" value="Genomic_DNA"/>
</dbReference>
<name>A0A7Y6UPY4_9HYPH</name>
<dbReference type="RefSeq" id="WP_176354591.1">
    <property type="nucleotide sequence ID" value="NZ_JABWDU010000005.1"/>
</dbReference>
<evidence type="ECO:0000313" key="1">
    <source>
        <dbReference type="EMBL" id="NVD41133.1"/>
    </source>
</evidence>
<comment type="caution">
    <text evidence="1">The sequence shown here is derived from an EMBL/GenBank/DDBJ whole genome shotgun (WGS) entry which is preliminary data.</text>
</comment>
<dbReference type="Proteomes" id="UP000520198">
    <property type="component" value="Unassembled WGS sequence"/>
</dbReference>
<gene>
    <name evidence="1" type="ORF">HT585_19850</name>
</gene>
<keyword evidence="2" id="KW-1185">Reference proteome</keyword>
<dbReference type="GO" id="GO:0003824">
    <property type="term" value="F:catalytic activity"/>
    <property type="evidence" value="ECO:0007669"/>
    <property type="project" value="InterPro"/>
</dbReference>
<dbReference type="InterPro" id="IPR040442">
    <property type="entry name" value="Pyrv_kinase-like_dom_sf"/>
</dbReference>
<accession>A0A7Y6UPY4</accession>
<evidence type="ECO:0000313" key="2">
    <source>
        <dbReference type="Proteomes" id="UP000520198"/>
    </source>
</evidence>
<sequence length="234" mass="25028">MSVNRFKTMKPLLLQSAEAPIVKSAVLGPFDGLIVDHVFDGDALARPARMVKNACRIFARIPPINRVTEDELFALLRNDIDGVVLAGCRNRADVQRLDVMLRVAEASTGSRPQKIAILAEYGAIPESVLSPCSLHESSPRLEGLVFDGQKLAAATGCEPLPVRQDQVTAAPVAAGRAATVLRAHEAGLACYDVLPQTAMTEIAVRQAFAASRADGFSSVVCRSPEQAAWLKIDA</sequence>
<dbReference type="Gene3D" id="3.20.20.60">
    <property type="entry name" value="Phosphoenolpyruvate-binding domains"/>
    <property type="match status" value="1"/>
</dbReference>
<dbReference type="InterPro" id="IPR015813">
    <property type="entry name" value="Pyrv/PenolPyrv_kinase-like_dom"/>
</dbReference>
<dbReference type="AlphaFoldDB" id="A0A7Y6UPY4"/>
<protein>
    <submittedName>
        <fullName evidence="1">Aldolase</fullName>
    </submittedName>
</protein>